<dbReference type="PANTHER" id="PTHR43140:SF1">
    <property type="entry name" value="TYPE I RESTRICTION ENZYME ECOKI SPECIFICITY SUBUNIT"/>
    <property type="match status" value="1"/>
</dbReference>
<proteinExistence type="predicted"/>
<dbReference type="PANTHER" id="PTHR43140">
    <property type="entry name" value="TYPE-1 RESTRICTION ENZYME ECOKI SPECIFICITY PROTEIN"/>
    <property type="match status" value="1"/>
</dbReference>
<keyword evidence="4" id="KW-1185">Reference proteome</keyword>
<keyword evidence="1" id="KW-0680">Restriction system</keyword>
<evidence type="ECO:0000256" key="2">
    <source>
        <dbReference type="ARBA" id="ARBA00023125"/>
    </source>
</evidence>
<dbReference type="Proteomes" id="UP001183420">
    <property type="component" value="Unassembled WGS sequence"/>
</dbReference>
<comment type="caution">
    <text evidence="3">The sequence shown here is derived from an EMBL/GenBank/DDBJ whole genome shotgun (WGS) entry which is preliminary data.</text>
</comment>
<evidence type="ECO:0000256" key="1">
    <source>
        <dbReference type="ARBA" id="ARBA00022747"/>
    </source>
</evidence>
<dbReference type="InterPro" id="IPR051212">
    <property type="entry name" value="Type-I_RE_S_subunit"/>
</dbReference>
<keyword evidence="2" id="KW-0238">DNA-binding</keyword>
<sequence>MIELDSEWEAVRLGDVVQNVTRRAASVSESTPVVGLEHLDRDSLLVSEWGTPEGQSSFTRAFTPGCTLFGKRRAYQRKSGYVDFAGICSGDVLVFEARQGRVLPRYLPLLVRNEEFYQRAMMTSVGSLSPRTSWKELAKYEFLLPGLAEQHRIADLLWSFERAARAKVTALEAAREVELAALSELYDEPEWPVRRVADVGEVQLGMKREPNVHEGSHLRPYLRVANVGDDELFLDNVLEMNFTPKVFSKYVLRPKDILLNEGQSLEFLGRAAMYRGEIENCCFQMTLLRFRAGEEVLPEFALGWFRRCQRLGAFARVAKRTTSIAHLPAGLLSAQPIPVPPLSVQRRVVERLEAARELRTTLAADLTQTRSLMQRTLNLLLQGPEAVAGGASTAVGVSNG</sequence>
<protein>
    <recommendedName>
        <fullName evidence="5">Type I restriction modification DNA specificity domain-containing protein</fullName>
    </recommendedName>
</protein>
<dbReference type="CDD" id="cd17253">
    <property type="entry name" value="RMtype1_S_Eco933I-TRD2-CR2_like"/>
    <property type="match status" value="1"/>
</dbReference>
<evidence type="ECO:0008006" key="5">
    <source>
        <dbReference type="Google" id="ProtNLM"/>
    </source>
</evidence>
<dbReference type="RefSeq" id="WP_311597099.1">
    <property type="nucleotide sequence ID" value="NZ_JAVREM010000006.1"/>
</dbReference>
<dbReference type="SUPFAM" id="SSF116734">
    <property type="entry name" value="DNA methylase specificity domain"/>
    <property type="match status" value="2"/>
</dbReference>
<accession>A0ABU2LLF7</accession>
<organism evidence="3 4">
    <name type="scientific">Streptomyces millisiae</name>
    <dbReference type="NCBI Taxonomy" id="3075542"/>
    <lineage>
        <taxon>Bacteria</taxon>
        <taxon>Bacillati</taxon>
        <taxon>Actinomycetota</taxon>
        <taxon>Actinomycetes</taxon>
        <taxon>Kitasatosporales</taxon>
        <taxon>Streptomycetaceae</taxon>
        <taxon>Streptomyces</taxon>
    </lineage>
</organism>
<dbReference type="InterPro" id="IPR044946">
    <property type="entry name" value="Restrct_endonuc_typeI_TRD_sf"/>
</dbReference>
<evidence type="ECO:0000313" key="3">
    <source>
        <dbReference type="EMBL" id="MDT0318426.1"/>
    </source>
</evidence>
<evidence type="ECO:0000313" key="4">
    <source>
        <dbReference type="Proteomes" id="UP001183420"/>
    </source>
</evidence>
<gene>
    <name evidence="3" type="ORF">RNC47_08780</name>
</gene>
<reference evidence="4" key="1">
    <citation type="submission" date="2023-07" db="EMBL/GenBank/DDBJ databases">
        <title>30 novel species of actinomycetes from the DSMZ collection.</title>
        <authorList>
            <person name="Nouioui I."/>
        </authorList>
    </citation>
    <scope>NUCLEOTIDE SEQUENCE [LARGE SCALE GENOMIC DNA]</scope>
    <source>
        <strain evidence="4">DSM 44918</strain>
    </source>
</reference>
<name>A0ABU2LLF7_9ACTN</name>
<dbReference type="EMBL" id="JAVREM010000006">
    <property type="protein sequence ID" value="MDT0318426.1"/>
    <property type="molecule type" value="Genomic_DNA"/>
</dbReference>
<dbReference type="Gene3D" id="3.90.220.20">
    <property type="entry name" value="DNA methylase specificity domains"/>
    <property type="match status" value="2"/>
</dbReference>